<evidence type="ECO:0000313" key="3">
    <source>
        <dbReference type="EMBL" id="GHD12497.1"/>
    </source>
</evidence>
<keyword evidence="4" id="KW-1185">Reference proteome</keyword>
<dbReference type="InterPro" id="IPR001765">
    <property type="entry name" value="Carbonic_anhydrase"/>
</dbReference>
<dbReference type="Proteomes" id="UP000642819">
    <property type="component" value="Unassembled WGS sequence"/>
</dbReference>
<comment type="function">
    <text evidence="2">Catalyzes the reversible hydration of carbon dioxide to form bicarbonate.</text>
</comment>
<dbReference type="PROSITE" id="PS51318">
    <property type="entry name" value="TAT"/>
    <property type="match status" value="1"/>
</dbReference>
<comment type="caution">
    <text evidence="3">The sequence shown here is derived from an EMBL/GenBank/DDBJ whole genome shotgun (WGS) entry which is preliminary data.</text>
</comment>
<dbReference type="InterPro" id="IPR036874">
    <property type="entry name" value="Carbonic_anhydrase_sf"/>
</dbReference>
<dbReference type="SUPFAM" id="SSF53056">
    <property type="entry name" value="beta-carbonic anhydrase, cab"/>
    <property type="match status" value="1"/>
</dbReference>
<name>A0ABQ3GKY6_9MICC</name>
<proteinExistence type="inferred from homology"/>
<dbReference type="InterPro" id="IPR006311">
    <property type="entry name" value="TAT_signal"/>
</dbReference>
<dbReference type="SMART" id="SM00947">
    <property type="entry name" value="Pro_CA"/>
    <property type="match status" value="1"/>
</dbReference>
<reference evidence="4" key="1">
    <citation type="journal article" date="2019" name="Int. J. Syst. Evol. Microbiol.">
        <title>The Global Catalogue of Microorganisms (GCM) 10K type strain sequencing project: providing services to taxonomists for standard genome sequencing and annotation.</title>
        <authorList>
            <consortium name="The Broad Institute Genomics Platform"/>
            <consortium name="The Broad Institute Genome Sequencing Center for Infectious Disease"/>
            <person name="Wu L."/>
            <person name="Ma J."/>
        </authorList>
    </citation>
    <scope>NUCLEOTIDE SEQUENCE [LARGE SCALE GENOMIC DNA]</scope>
    <source>
        <strain evidence="4">KCTC 19466</strain>
    </source>
</reference>
<evidence type="ECO:0000313" key="4">
    <source>
        <dbReference type="Proteomes" id="UP000642819"/>
    </source>
</evidence>
<evidence type="ECO:0000256" key="1">
    <source>
        <dbReference type="ARBA" id="ARBA00006217"/>
    </source>
</evidence>
<accession>A0ABQ3GKY6</accession>
<protein>
    <submittedName>
        <fullName evidence="3">Carbonic anhydrase 2</fullName>
    </submittedName>
</protein>
<gene>
    <name evidence="3" type="primary">mtcA2</name>
    <name evidence="3" type="ORF">GCM10008096_27970</name>
</gene>
<dbReference type="PANTHER" id="PTHR11002:SF79">
    <property type="entry name" value="CARBONIC ANHYDRASE 2"/>
    <property type="match status" value="1"/>
</dbReference>
<sequence length="262" mass="26694">MNDTAHVPTVRTAAGSSGATSRRNLLAGVGALAALSGLAACAPAAAPESTPTPSTPVPGTPEEALERLKTGNERFAASAAKHPNQGADARAGTAEHQAPWALVHGCVDSRVAPELVFDQGIGDIFTTRTAGAVLDDTLVGSMEFAAGSPYEVPVLVILGHTGCGAVTATVEAVAAAPDNPRAPGEVADIVDEIAPVVRAADPVEDQKAFIDAVVAANTLAVAEALVERSQIIRDAVEAGRTRVIAAVYDLDTGLVDWEPRRS</sequence>
<dbReference type="EMBL" id="BMXK01000013">
    <property type="protein sequence ID" value="GHD12497.1"/>
    <property type="molecule type" value="Genomic_DNA"/>
</dbReference>
<dbReference type="Gene3D" id="3.40.1050.10">
    <property type="entry name" value="Carbonic anhydrase"/>
    <property type="match status" value="1"/>
</dbReference>
<dbReference type="RefSeq" id="WP_189351240.1">
    <property type="nucleotide sequence ID" value="NZ_BMXK01000013.1"/>
</dbReference>
<dbReference type="Pfam" id="PF00484">
    <property type="entry name" value="Pro_CA"/>
    <property type="match status" value="1"/>
</dbReference>
<organism evidence="3 4">
    <name type="scientific">Zhihengliuella salsuginis</name>
    <dbReference type="NCBI Taxonomy" id="578222"/>
    <lineage>
        <taxon>Bacteria</taxon>
        <taxon>Bacillati</taxon>
        <taxon>Actinomycetota</taxon>
        <taxon>Actinomycetes</taxon>
        <taxon>Micrococcales</taxon>
        <taxon>Micrococcaceae</taxon>
        <taxon>Zhihengliuella</taxon>
    </lineage>
</organism>
<dbReference type="PANTHER" id="PTHR11002">
    <property type="entry name" value="CARBONIC ANHYDRASE"/>
    <property type="match status" value="1"/>
</dbReference>
<comment type="similarity">
    <text evidence="1">Belongs to the beta-class carbonic anhydrase family.</text>
</comment>
<evidence type="ECO:0000256" key="2">
    <source>
        <dbReference type="ARBA" id="ARBA00024993"/>
    </source>
</evidence>